<keyword evidence="1" id="KW-0732">Signal</keyword>
<dbReference type="Pfam" id="PF05239">
    <property type="entry name" value="PRC"/>
    <property type="match status" value="1"/>
</dbReference>
<evidence type="ECO:0000313" key="3">
    <source>
        <dbReference type="EMBL" id="AWN36112.1"/>
    </source>
</evidence>
<evidence type="ECO:0000259" key="2">
    <source>
        <dbReference type="Pfam" id="PF05239"/>
    </source>
</evidence>
<accession>A0A2U8VS47</accession>
<reference evidence="3 4" key="1">
    <citation type="submission" date="2018-05" db="EMBL/GenBank/DDBJ databases">
        <title>Complete Genome Sequence of Methylobacterium sp. 17Sr1-43.</title>
        <authorList>
            <person name="Srinivasan S."/>
        </authorList>
    </citation>
    <scope>NUCLEOTIDE SEQUENCE [LARGE SCALE GENOMIC DNA]</scope>
    <source>
        <strain evidence="3 4">17Sr1-43</strain>
    </source>
</reference>
<evidence type="ECO:0000313" key="4">
    <source>
        <dbReference type="Proteomes" id="UP000246058"/>
    </source>
</evidence>
<dbReference type="PANTHER" id="PTHR36505">
    <property type="entry name" value="BLR1072 PROTEIN"/>
    <property type="match status" value="1"/>
</dbReference>
<name>A0A2U8VS47_9HYPH</name>
<keyword evidence="4" id="KW-1185">Reference proteome</keyword>
<sequence>MRSIALALAAVVALSGPALAVENDQKTPTRAPEFTSVPKDAVLSYNLIGLNVVDGQQNSVGEIKDIVIENGQLAGYILSVGGFLGMGERYVAVKPDSIALGYDADGKKWKAIIGASKDQLKSAPEFKYEGKFNRT</sequence>
<evidence type="ECO:0000256" key="1">
    <source>
        <dbReference type="SAM" id="SignalP"/>
    </source>
</evidence>
<dbReference type="SUPFAM" id="SSF50346">
    <property type="entry name" value="PRC-barrel domain"/>
    <property type="match status" value="1"/>
</dbReference>
<dbReference type="Gene3D" id="2.30.30.240">
    <property type="entry name" value="PRC-barrel domain"/>
    <property type="match status" value="1"/>
</dbReference>
<feature type="signal peptide" evidence="1">
    <location>
        <begin position="1"/>
        <end position="20"/>
    </location>
</feature>
<protein>
    <submittedName>
        <fullName evidence="3">Photosystem reaction center subunit H</fullName>
    </submittedName>
</protein>
<dbReference type="PANTHER" id="PTHR36505:SF1">
    <property type="entry name" value="BLR1072 PROTEIN"/>
    <property type="match status" value="1"/>
</dbReference>
<dbReference type="Proteomes" id="UP000246058">
    <property type="component" value="Chromosome"/>
</dbReference>
<feature type="chain" id="PRO_5016058532" evidence="1">
    <location>
        <begin position="21"/>
        <end position="135"/>
    </location>
</feature>
<dbReference type="KEGG" id="meti:DK427_10555"/>
<gene>
    <name evidence="3" type="ORF">DK427_10555</name>
</gene>
<dbReference type="InterPro" id="IPR011033">
    <property type="entry name" value="PRC_barrel-like_sf"/>
</dbReference>
<dbReference type="RefSeq" id="WP_109951219.1">
    <property type="nucleotide sequence ID" value="NZ_CP029551.1"/>
</dbReference>
<proteinExistence type="predicted"/>
<dbReference type="InterPro" id="IPR027275">
    <property type="entry name" value="PRC-brl_dom"/>
</dbReference>
<dbReference type="OrthoDB" id="7818259at2"/>
<feature type="domain" description="PRC-barrel" evidence="2">
    <location>
        <begin position="41"/>
        <end position="105"/>
    </location>
</feature>
<organism evidence="3 4">
    <name type="scientific">Methylobacterium radiodurans</name>
    <dbReference type="NCBI Taxonomy" id="2202828"/>
    <lineage>
        <taxon>Bacteria</taxon>
        <taxon>Pseudomonadati</taxon>
        <taxon>Pseudomonadota</taxon>
        <taxon>Alphaproteobacteria</taxon>
        <taxon>Hyphomicrobiales</taxon>
        <taxon>Methylobacteriaceae</taxon>
        <taxon>Methylobacterium</taxon>
    </lineage>
</organism>
<dbReference type="AlphaFoldDB" id="A0A2U8VS47"/>
<dbReference type="EMBL" id="CP029551">
    <property type="protein sequence ID" value="AWN36112.1"/>
    <property type="molecule type" value="Genomic_DNA"/>
</dbReference>